<sequence length="477" mass="53218">MKQAKIFMLLALTFMLALAGCSGSGAGGGGAQPEGDGTVKENPKGAGQSEKVTITVQYPPPDQEVDRKAMDDKIARFQQQYPQVVIEKSDWFYSDGGAATLGLKLAAGEAPSYYNTYATEAKILTDKGYAADITSLLNGYEYKDQINQSLLDIFHVDGKYYAIPQGGYVMSVGLNAKLFRDNGAELPPYDWTWEEMIEAAKSVNAPDKGIAGFAVAGQSNAAGWNLTNFMYQAGDFVEEVKDGKVTATFNSEAGLKVLELYRDLRWKYNVLPGDWNLANPDLSNLYKQGRLGIIFHSGSLNTGINDGGFAPEDAKIYPLPSMEKGSPNYAITGGNFFVINPQQSPEQQEMAFKFITYDYFQDSGIETEELKIQERQKNKQMHIPELMPYYNLDSEYAKRMNEMYAKYPGVVYEYDPEFMKIYSSNAMPEPPFDAQEYYAIMTNIIQEIFSNKNADLRQLLKDGAEKMQAAYLDKIEL</sequence>
<dbReference type="OrthoDB" id="9782846at2"/>
<dbReference type="SUPFAM" id="SSF53850">
    <property type="entry name" value="Periplasmic binding protein-like II"/>
    <property type="match status" value="1"/>
</dbReference>
<feature type="chain" id="PRO_5039450912" evidence="2">
    <location>
        <begin position="20"/>
        <end position="477"/>
    </location>
</feature>
<dbReference type="Proteomes" id="UP000325218">
    <property type="component" value="Unassembled WGS sequence"/>
</dbReference>
<dbReference type="AlphaFoldDB" id="A0A5D0CLD5"/>
<keyword evidence="4" id="KW-1185">Reference proteome</keyword>
<proteinExistence type="predicted"/>
<dbReference type="RefSeq" id="WP_148457540.1">
    <property type="nucleotide sequence ID" value="NZ_VSDO01000006.1"/>
</dbReference>
<dbReference type="PANTHER" id="PTHR43649:SF16">
    <property type="entry name" value="SUGAR-BINDING LIPOPROTEIN"/>
    <property type="match status" value="1"/>
</dbReference>
<keyword evidence="2" id="KW-0732">Signal</keyword>
<comment type="caution">
    <text evidence="3">The sequence shown here is derived from an EMBL/GenBank/DDBJ whole genome shotgun (WGS) entry which is preliminary data.</text>
</comment>
<dbReference type="EMBL" id="VSDO01000006">
    <property type="protein sequence ID" value="TYA09974.1"/>
    <property type="molecule type" value="Genomic_DNA"/>
</dbReference>
<dbReference type="Gene3D" id="3.40.190.10">
    <property type="entry name" value="Periplasmic binding protein-like II"/>
    <property type="match status" value="1"/>
</dbReference>
<feature type="region of interest" description="Disordered" evidence="1">
    <location>
        <begin position="26"/>
        <end position="51"/>
    </location>
</feature>
<dbReference type="PANTHER" id="PTHR43649">
    <property type="entry name" value="ARABINOSE-BINDING PROTEIN-RELATED"/>
    <property type="match status" value="1"/>
</dbReference>
<organism evidence="3 4">
    <name type="scientific">Paenibacillus faecis</name>
    <dbReference type="NCBI Taxonomy" id="862114"/>
    <lineage>
        <taxon>Bacteria</taxon>
        <taxon>Bacillati</taxon>
        <taxon>Bacillota</taxon>
        <taxon>Bacilli</taxon>
        <taxon>Bacillales</taxon>
        <taxon>Paenibacillaceae</taxon>
        <taxon>Paenibacillus</taxon>
    </lineage>
</organism>
<evidence type="ECO:0000256" key="1">
    <source>
        <dbReference type="SAM" id="MobiDB-lite"/>
    </source>
</evidence>
<gene>
    <name evidence="3" type="ORF">FRY98_25545</name>
</gene>
<feature type="signal peptide" evidence="2">
    <location>
        <begin position="1"/>
        <end position="19"/>
    </location>
</feature>
<evidence type="ECO:0000313" key="4">
    <source>
        <dbReference type="Proteomes" id="UP000325218"/>
    </source>
</evidence>
<evidence type="ECO:0000256" key="2">
    <source>
        <dbReference type="SAM" id="SignalP"/>
    </source>
</evidence>
<name>A0A5D0CLD5_9BACL</name>
<protein>
    <submittedName>
        <fullName evidence="3">ABC transporter substrate-binding protein</fullName>
    </submittedName>
</protein>
<dbReference type="PROSITE" id="PS51257">
    <property type="entry name" value="PROKAR_LIPOPROTEIN"/>
    <property type="match status" value="1"/>
</dbReference>
<dbReference type="InterPro" id="IPR050490">
    <property type="entry name" value="Bact_solute-bd_prot1"/>
</dbReference>
<evidence type="ECO:0000313" key="3">
    <source>
        <dbReference type="EMBL" id="TYA09974.1"/>
    </source>
</evidence>
<accession>A0A5D0CLD5</accession>
<reference evidence="3 4" key="1">
    <citation type="submission" date="2019-08" db="EMBL/GenBank/DDBJ databases">
        <title>Genome sequencing of Paenibacillus faecis DSM 23593(T).</title>
        <authorList>
            <person name="Kook J.-K."/>
            <person name="Park S.-N."/>
            <person name="Lim Y.K."/>
        </authorList>
    </citation>
    <scope>NUCLEOTIDE SEQUENCE [LARGE SCALE GENOMIC DNA]</scope>
    <source>
        <strain evidence="3 4">DSM 23593</strain>
    </source>
</reference>